<dbReference type="EMBL" id="JACVVK020000596">
    <property type="protein sequence ID" value="KAK7463947.1"/>
    <property type="molecule type" value="Genomic_DNA"/>
</dbReference>
<evidence type="ECO:0000313" key="2">
    <source>
        <dbReference type="Proteomes" id="UP001519460"/>
    </source>
</evidence>
<reference evidence="1 2" key="1">
    <citation type="journal article" date="2023" name="Sci. Data">
        <title>Genome assembly of the Korean intertidal mud-creeper Batillaria attramentaria.</title>
        <authorList>
            <person name="Patra A.K."/>
            <person name="Ho P.T."/>
            <person name="Jun S."/>
            <person name="Lee S.J."/>
            <person name="Kim Y."/>
            <person name="Won Y.J."/>
        </authorList>
    </citation>
    <scope>NUCLEOTIDE SEQUENCE [LARGE SCALE GENOMIC DNA]</scope>
    <source>
        <strain evidence="1">Wonlab-2016</strain>
    </source>
</reference>
<protein>
    <submittedName>
        <fullName evidence="1">Uncharacterized protein</fullName>
    </submittedName>
</protein>
<keyword evidence="2" id="KW-1185">Reference proteome</keyword>
<organism evidence="1 2">
    <name type="scientific">Batillaria attramentaria</name>
    <dbReference type="NCBI Taxonomy" id="370345"/>
    <lineage>
        <taxon>Eukaryota</taxon>
        <taxon>Metazoa</taxon>
        <taxon>Spiralia</taxon>
        <taxon>Lophotrochozoa</taxon>
        <taxon>Mollusca</taxon>
        <taxon>Gastropoda</taxon>
        <taxon>Caenogastropoda</taxon>
        <taxon>Sorbeoconcha</taxon>
        <taxon>Cerithioidea</taxon>
        <taxon>Batillariidae</taxon>
        <taxon>Batillaria</taxon>
    </lineage>
</organism>
<name>A0ABD0J787_9CAEN</name>
<proteinExistence type="predicted"/>
<sequence>MRQRPILTQQSPDHEPYFSRSILYQQKPTGRPTGGWCITGGRDLTAIVHSNHSRADRPSPPHPIVVMVVACCKEKLQNLQNAPRARHTDPYTGVTPGCIWELRQSLLTARLHGRMAGDLMQLPLQKIGLAQIGLTTCNEWRPAKVPDVGRRTLTFITPLLKKKKPDWL</sequence>
<evidence type="ECO:0000313" key="1">
    <source>
        <dbReference type="EMBL" id="KAK7463947.1"/>
    </source>
</evidence>
<dbReference type="Proteomes" id="UP001519460">
    <property type="component" value="Unassembled WGS sequence"/>
</dbReference>
<gene>
    <name evidence="1" type="ORF">BaRGS_00038059</name>
</gene>
<comment type="caution">
    <text evidence="1">The sequence shown here is derived from an EMBL/GenBank/DDBJ whole genome shotgun (WGS) entry which is preliminary data.</text>
</comment>
<accession>A0ABD0J787</accession>
<dbReference type="AlphaFoldDB" id="A0ABD0J787"/>